<dbReference type="InterPro" id="IPR036691">
    <property type="entry name" value="Endo/exonu/phosph_ase_sf"/>
</dbReference>
<dbReference type="AlphaFoldDB" id="A0A060YU52"/>
<organism evidence="1 2">
    <name type="scientific">Oncorhynchus mykiss</name>
    <name type="common">Rainbow trout</name>
    <name type="synonym">Salmo gairdneri</name>
    <dbReference type="NCBI Taxonomy" id="8022"/>
    <lineage>
        <taxon>Eukaryota</taxon>
        <taxon>Metazoa</taxon>
        <taxon>Chordata</taxon>
        <taxon>Craniata</taxon>
        <taxon>Vertebrata</taxon>
        <taxon>Euteleostomi</taxon>
        <taxon>Actinopterygii</taxon>
        <taxon>Neopterygii</taxon>
        <taxon>Teleostei</taxon>
        <taxon>Protacanthopterygii</taxon>
        <taxon>Salmoniformes</taxon>
        <taxon>Salmonidae</taxon>
        <taxon>Salmoninae</taxon>
        <taxon>Oncorhynchus</taxon>
    </lineage>
</organism>
<evidence type="ECO:0000313" key="2">
    <source>
        <dbReference type="Proteomes" id="UP000193380"/>
    </source>
</evidence>
<dbReference type="PANTHER" id="PTHR47510">
    <property type="entry name" value="REVERSE TRANSCRIPTASE DOMAIN-CONTAINING PROTEIN"/>
    <property type="match status" value="1"/>
</dbReference>
<dbReference type="STRING" id="8022.A0A060YU52"/>
<dbReference type="EMBL" id="FR914255">
    <property type="protein sequence ID" value="CDQ92989.1"/>
    <property type="molecule type" value="Genomic_DNA"/>
</dbReference>
<dbReference type="Gene3D" id="3.60.10.10">
    <property type="entry name" value="Endonuclease/exonuclease/phosphatase"/>
    <property type="match status" value="1"/>
</dbReference>
<reference evidence="1" key="2">
    <citation type="submission" date="2014-03" db="EMBL/GenBank/DDBJ databases">
        <authorList>
            <person name="Genoscope - CEA"/>
        </authorList>
    </citation>
    <scope>NUCLEOTIDE SEQUENCE</scope>
</reference>
<protein>
    <submittedName>
        <fullName evidence="1">Uncharacterized protein</fullName>
    </submittedName>
</protein>
<dbReference type="PaxDb" id="8022-A0A060YU52"/>
<evidence type="ECO:0000313" key="1">
    <source>
        <dbReference type="EMBL" id="CDQ92989.1"/>
    </source>
</evidence>
<dbReference type="Proteomes" id="UP000193380">
    <property type="component" value="Unassembled WGS sequence"/>
</dbReference>
<accession>A0A060YU52</accession>
<proteinExistence type="predicted"/>
<reference evidence="1" key="1">
    <citation type="journal article" date="2014" name="Nat. Commun.">
        <title>The rainbow trout genome provides novel insights into evolution after whole-genome duplication in vertebrates.</title>
        <authorList>
            <person name="Berthelot C."/>
            <person name="Brunet F."/>
            <person name="Chalopin D."/>
            <person name="Juanchich A."/>
            <person name="Bernard M."/>
            <person name="Noel B."/>
            <person name="Bento P."/>
            <person name="Da Silva C."/>
            <person name="Labadie K."/>
            <person name="Alberti A."/>
            <person name="Aury J.M."/>
            <person name="Louis A."/>
            <person name="Dehais P."/>
            <person name="Bardou P."/>
            <person name="Montfort J."/>
            <person name="Klopp C."/>
            <person name="Cabau C."/>
            <person name="Gaspin C."/>
            <person name="Thorgaard G.H."/>
            <person name="Boussaha M."/>
            <person name="Quillet E."/>
            <person name="Guyomard R."/>
            <person name="Galiana D."/>
            <person name="Bobe J."/>
            <person name="Volff J.N."/>
            <person name="Genet C."/>
            <person name="Wincker P."/>
            <person name="Jaillon O."/>
            <person name="Roest Crollius H."/>
            <person name="Guiguen Y."/>
        </authorList>
    </citation>
    <scope>NUCLEOTIDE SEQUENCE [LARGE SCALE GENOMIC DNA]</scope>
</reference>
<dbReference type="PANTHER" id="PTHR47510:SF3">
    <property type="entry name" value="ENDO_EXONUCLEASE_PHOSPHATASE DOMAIN-CONTAINING PROTEIN"/>
    <property type="match status" value="1"/>
</dbReference>
<gene>
    <name evidence="1" type="ORF">GSONMT00044608001</name>
</gene>
<sequence>MELDGRDILLQTPDQGQIPVIRWRRKLRFCGKRSGCLVRIRRRVANLPLPSVLLANVKLLQNKWDELKAHIFYHQDIKNCKILCFTESWLDDDIKRTYCWRVIHSIGRTEQQPLVKTRGGGLCIYVNNSWCTTSKEVSRFCSPEVEYLMISCRPHCLPSELSSVVFVAVYIPPETDAGTKTTLNELFKAIGKQENAHPEAAPPSGWEL</sequence>
<name>A0A060YU52_ONCMY</name>
<dbReference type="SUPFAM" id="SSF56219">
    <property type="entry name" value="DNase I-like"/>
    <property type="match status" value="1"/>
</dbReference>